<keyword evidence="2" id="KW-0238">DNA-binding</keyword>
<dbReference type="PROSITE" id="PS50043">
    <property type="entry name" value="HTH_LUXR_2"/>
    <property type="match status" value="1"/>
</dbReference>
<dbReference type="EMBL" id="PXOQ01000007">
    <property type="protein sequence ID" value="PSG90326.1"/>
    <property type="molecule type" value="Genomic_DNA"/>
</dbReference>
<comment type="caution">
    <text evidence="5">The sequence shown here is derived from an EMBL/GenBank/DDBJ whole genome shotgun (WGS) entry which is preliminary data.</text>
</comment>
<dbReference type="InterPro" id="IPR036388">
    <property type="entry name" value="WH-like_DNA-bd_sf"/>
</dbReference>
<reference evidence="5 6" key="1">
    <citation type="submission" date="2018-03" db="EMBL/GenBank/DDBJ databases">
        <title>Mesoflavibacter sp. HG37 and Mesoflavibacter sp. HG96 sp.nov., two marine bacteria isolated from seawater of Western Pacific Ocean.</title>
        <authorList>
            <person name="Cheng H."/>
            <person name="Wu Y.-H."/>
            <person name="Guo L.-L."/>
            <person name="Xu X.-W."/>
        </authorList>
    </citation>
    <scope>NUCLEOTIDE SEQUENCE [LARGE SCALE GENOMIC DNA]</scope>
    <source>
        <strain evidence="5 6">KCTC 32269</strain>
    </source>
</reference>
<dbReference type="PANTHER" id="PTHR44688">
    <property type="entry name" value="DNA-BINDING TRANSCRIPTIONAL ACTIVATOR DEVR_DOSR"/>
    <property type="match status" value="1"/>
</dbReference>
<evidence type="ECO:0000313" key="5">
    <source>
        <dbReference type="EMBL" id="PSG90326.1"/>
    </source>
</evidence>
<dbReference type="Gene3D" id="1.10.10.10">
    <property type="entry name" value="Winged helix-like DNA-binding domain superfamily/Winged helix DNA-binding domain"/>
    <property type="match status" value="1"/>
</dbReference>
<accession>A0A2T1ND28</accession>
<organism evidence="5 6">
    <name type="scientific">Aurantibacter aestuarii</name>
    <dbReference type="NCBI Taxonomy" id="1266046"/>
    <lineage>
        <taxon>Bacteria</taxon>
        <taxon>Pseudomonadati</taxon>
        <taxon>Bacteroidota</taxon>
        <taxon>Flavobacteriia</taxon>
        <taxon>Flavobacteriales</taxon>
        <taxon>Flavobacteriaceae</taxon>
        <taxon>Aurantibacter</taxon>
    </lineage>
</organism>
<dbReference type="AlphaFoldDB" id="A0A2T1ND28"/>
<dbReference type="GO" id="GO:0003677">
    <property type="term" value="F:DNA binding"/>
    <property type="evidence" value="ECO:0007669"/>
    <property type="project" value="UniProtKB-KW"/>
</dbReference>
<evidence type="ECO:0000256" key="2">
    <source>
        <dbReference type="ARBA" id="ARBA00023125"/>
    </source>
</evidence>
<dbReference type="PANTHER" id="PTHR44688:SF16">
    <property type="entry name" value="DNA-BINDING TRANSCRIPTIONAL ACTIVATOR DEVR_DOSR"/>
    <property type="match status" value="1"/>
</dbReference>
<protein>
    <recommendedName>
        <fullName evidence="4">HTH luxR-type domain-containing protein</fullName>
    </recommendedName>
</protein>
<dbReference type="RefSeq" id="WP_106462466.1">
    <property type="nucleotide sequence ID" value="NZ_PXOQ01000007.1"/>
</dbReference>
<dbReference type="CDD" id="cd06170">
    <property type="entry name" value="LuxR_C_like"/>
    <property type="match status" value="1"/>
</dbReference>
<keyword evidence="3" id="KW-0804">Transcription</keyword>
<evidence type="ECO:0000313" key="6">
    <source>
        <dbReference type="Proteomes" id="UP000238426"/>
    </source>
</evidence>
<dbReference type="SMART" id="SM00421">
    <property type="entry name" value="HTH_LUXR"/>
    <property type="match status" value="1"/>
</dbReference>
<keyword evidence="1" id="KW-0805">Transcription regulation</keyword>
<dbReference type="InterPro" id="IPR016032">
    <property type="entry name" value="Sig_transdc_resp-reg_C-effctor"/>
</dbReference>
<dbReference type="SUPFAM" id="SSF46894">
    <property type="entry name" value="C-terminal effector domain of the bipartite response regulators"/>
    <property type="match status" value="1"/>
</dbReference>
<dbReference type="PRINTS" id="PR00038">
    <property type="entry name" value="HTHLUXR"/>
</dbReference>
<dbReference type="Pfam" id="PF00196">
    <property type="entry name" value="GerE"/>
    <property type="match status" value="1"/>
</dbReference>
<feature type="domain" description="HTH luxR-type" evidence="4">
    <location>
        <begin position="181"/>
        <end position="246"/>
    </location>
</feature>
<evidence type="ECO:0000256" key="3">
    <source>
        <dbReference type="ARBA" id="ARBA00023163"/>
    </source>
</evidence>
<dbReference type="OrthoDB" id="965844at2"/>
<evidence type="ECO:0000259" key="4">
    <source>
        <dbReference type="PROSITE" id="PS50043"/>
    </source>
</evidence>
<dbReference type="Proteomes" id="UP000238426">
    <property type="component" value="Unassembled WGS sequence"/>
</dbReference>
<proteinExistence type="predicted"/>
<evidence type="ECO:0000256" key="1">
    <source>
        <dbReference type="ARBA" id="ARBA00023015"/>
    </source>
</evidence>
<keyword evidence="6" id="KW-1185">Reference proteome</keyword>
<dbReference type="GO" id="GO:0006355">
    <property type="term" value="P:regulation of DNA-templated transcription"/>
    <property type="evidence" value="ECO:0007669"/>
    <property type="project" value="InterPro"/>
</dbReference>
<gene>
    <name evidence="5" type="ORF">C7H52_03330</name>
</gene>
<dbReference type="InterPro" id="IPR000792">
    <property type="entry name" value="Tscrpt_reg_LuxR_C"/>
</dbReference>
<name>A0A2T1ND28_9FLAO</name>
<sequence length="246" mass="29342">MTKIYASAYIEIYSSNNILIQNWTTKPLNTSVFKNELKHFLDLFFKYKPKGLLWIQDNFDLEIPEEMYNWIEEHILVPQYKAGLRKLAFTVPKEQFAYLSIINSFNEVKSVLQPRYFICTEKALAFLHEKNLEENITETSLKIDHLNDKSKVSFDVEHRHLPQTIKYLKKLNKHLNFRVHNKQFFDLLTIREIEIIKLIGEGKDKTEIAKALFISKNTVITHRRNIIKKLNIKSQSDWKKYIDVFF</sequence>